<evidence type="ECO:0000256" key="1">
    <source>
        <dbReference type="SAM" id="MobiDB-lite"/>
    </source>
</evidence>
<accession>B3N175</accession>
<feature type="region of interest" description="Disordered" evidence="1">
    <location>
        <begin position="208"/>
        <end position="400"/>
    </location>
</feature>
<dbReference type="HOGENOM" id="CLU_678377_0_0_1"/>
<reference evidence="2 3" key="1">
    <citation type="journal article" date="2007" name="Nature">
        <title>Evolution of genes and genomes on the Drosophila phylogeny.</title>
        <authorList>
            <consortium name="Drosophila 12 Genomes Consortium"/>
            <person name="Clark A.G."/>
            <person name="Eisen M.B."/>
            <person name="Smith D.R."/>
            <person name="Bergman C.M."/>
            <person name="Oliver B."/>
            <person name="Markow T.A."/>
            <person name="Kaufman T.C."/>
            <person name="Kellis M."/>
            <person name="Gelbart W."/>
            <person name="Iyer V.N."/>
            <person name="Pollard D.A."/>
            <person name="Sackton T.B."/>
            <person name="Larracuente A.M."/>
            <person name="Singh N.D."/>
            <person name="Abad J.P."/>
            <person name="Abt D.N."/>
            <person name="Adryan B."/>
            <person name="Aguade M."/>
            <person name="Akashi H."/>
            <person name="Anderson W.W."/>
            <person name="Aquadro C.F."/>
            <person name="Ardell D.H."/>
            <person name="Arguello R."/>
            <person name="Artieri C.G."/>
            <person name="Barbash D.A."/>
            <person name="Barker D."/>
            <person name="Barsanti P."/>
            <person name="Batterham P."/>
            <person name="Batzoglou S."/>
            <person name="Begun D."/>
            <person name="Bhutkar A."/>
            <person name="Blanco E."/>
            <person name="Bosak S.A."/>
            <person name="Bradley R.K."/>
            <person name="Brand A.D."/>
            <person name="Brent M.R."/>
            <person name="Brooks A.N."/>
            <person name="Brown R.H."/>
            <person name="Butlin R.K."/>
            <person name="Caggese C."/>
            <person name="Calvi B.R."/>
            <person name="Bernardo de Carvalho A."/>
            <person name="Caspi A."/>
            <person name="Castrezana S."/>
            <person name="Celniker S.E."/>
            <person name="Chang J.L."/>
            <person name="Chapple C."/>
            <person name="Chatterji S."/>
            <person name="Chinwalla A."/>
            <person name="Civetta A."/>
            <person name="Clifton S.W."/>
            <person name="Comeron J.M."/>
            <person name="Costello J.C."/>
            <person name="Coyne J.A."/>
            <person name="Daub J."/>
            <person name="David R.G."/>
            <person name="Delcher A.L."/>
            <person name="Delehaunty K."/>
            <person name="Do C.B."/>
            <person name="Ebling H."/>
            <person name="Edwards K."/>
            <person name="Eickbush T."/>
            <person name="Evans J.D."/>
            <person name="Filipski A."/>
            <person name="Findeiss S."/>
            <person name="Freyhult E."/>
            <person name="Fulton L."/>
            <person name="Fulton R."/>
            <person name="Garcia A.C."/>
            <person name="Gardiner A."/>
            <person name="Garfield D.A."/>
            <person name="Garvin B.E."/>
            <person name="Gibson G."/>
            <person name="Gilbert D."/>
            <person name="Gnerre S."/>
            <person name="Godfrey J."/>
            <person name="Good R."/>
            <person name="Gotea V."/>
            <person name="Gravely B."/>
            <person name="Greenberg A.J."/>
            <person name="Griffiths-Jones S."/>
            <person name="Gross S."/>
            <person name="Guigo R."/>
            <person name="Gustafson E.A."/>
            <person name="Haerty W."/>
            <person name="Hahn M.W."/>
            <person name="Halligan D.L."/>
            <person name="Halpern A.L."/>
            <person name="Halter G.M."/>
            <person name="Han M.V."/>
            <person name="Heger A."/>
            <person name="Hillier L."/>
            <person name="Hinrichs A.S."/>
            <person name="Holmes I."/>
            <person name="Hoskins R.A."/>
            <person name="Hubisz M.J."/>
            <person name="Hultmark D."/>
            <person name="Huntley M.A."/>
            <person name="Jaffe D.B."/>
            <person name="Jagadeeshan S."/>
            <person name="Jeck W.R."/>
            <person name="Johnson J."/>
            <person name="Jones C.D."/>
            <person name="Jordan W.C."/>
            <person name="Karpen G.H."/>
            <person name="Kataoka E."/>
            <person name="Keightley P.D."/>
            <person name="Kheradpour P."/>
            <person name="Kirkness E.F."/>
            <person name="Koerich L.B."/>
            <person name="Kristiansen K."/>
            <person name="Kudrna D."/>
            <person name="Kulathinal R.J."/>
            <person name="Kumar S."/>
            <person name="Kwok R."/>
            <person name="Lander E."/>
            <person name="Langley C.H."/>
            <person name="Lapoint R."/>
            <person name="Lazzaro B.P."/>
            <person name="Lee S.J."/>
            <person name="Levesque L."/>
            <person name="Li R."/>
            <person name="Lin C.F."/>
            <person name="Lin M.F."/>
            <person name="Lindblad-Toh K."/>
            <person name="Llopart A."/>
            <person name="Long M."/>
            <person name="Low L."/>
            <person name="Lozovsky E."/>
            <person name="Lu J."/>
            <person name="Luo M."/>
            <person name="Machado C.A."/>
            <person name="Makalowski W."/>
            <person name="Marzo M."/>
            <person name="Matsuda M."/>
            <person name="Matzkin L."/>
            <person name="McAllister B."/>
            <person name="McBride C.S."/>
            <person name="McKernan B."/>
            <person name="McKernan K."/>
            <person name="Mendez-Lago M."/>
            <person name="Minx P."/>
            <person name="Mollenhauer M.U."/>
            <person name="Montooth K."/>
            <person name="Mount S.M."/>
            <person name="Mu X."/>
            <person name="Myers E."/>
            <person name="Negre B."/>
            <person name="Newfeld S."/>
            <person name="Nielsen R."/>
            <person name="Noor M.A."/>
            <person name="O'Grady P."/>
            <person name="Pachter L."/>
            <person name="Papaceit M."/>
            <person name="Parisi M.J."/>
            <person name="Parisi M."/>
            <person name="Parts L."/>
            <person name="Pedersen J.S."/>
            <person name="Pesole G."/>
            <person name="Phillippy A.M."/>
            <person name="Ponting C.P."/>
            <person name="Pop M."/>
            <person name="Porcelli D."/>
            <person name="Powell J.R."/>
            <person name="Prohaska S."/>
            <person name="Pruitt K."/>
            <person name="Puig M."/>
            <person name="Quesneville H."/>
            <person name="Ram K.R."/>
            <person name="Rand D."/>
            <person name="Rasmussen M.D."/>
            <person name="Reed L.K."/>
            <person name="Reenan R."/>
            <person name="Reily A."/>
            <person name="Remington K.A."/>
            <person name="Rieger T.T."/>
            <person name="Ritchie M.G."/>
            <person name="Robin C."/>
            <person name="Rogers Y.H."/>
            <person name="Rohde C."/>
            <person name="Rozas J."/>
            <person name="Rubenfield M.J."/>
            <person name="Ruiz A."/>
            <person name="Russo S."/>
            <person name="Salzberg S.L."/>
            <person name="Sanchez-Gracia A."/>
            <person name="Saranga D.J."/>
            <person name="Sato H."/>
            <person name="Schaeffer S.W."/>
            <person name="Schatz M.C."/>
            <person name="Schlenke T."/>
            <person name="Schwartz R."/>
            <person name="Segarra C."/>
            <person name="Singh R.S."/>
            <person name="Sirot L."/>
            <person name="Sirota M."/>
            <person name="Sisneros N.B."/>
            <person name="Smith C.D."/>
            <person name="Smith T.F."/>
            <person name="Spieth J."/>
            <person name="Stage D.E."/>
            <person name="Stark A."/>
            <person name="Stephan W."/>
            <person name="Strausberg R.L."/>
            <person name="Strempel S."/>
            <person name="Sturgill D."/>
            <person name="Sutton G."/>
            <person name="Sutton G.G."/>
            <person name="Tao W."/>
            <person name="Teichmann S."/>
            <person name="Tobari Y.N."/>
            <person name="Tomimura Y."/>
            <person name="Tsolas J.M."/>
            <person name="Valente V.L."/>
            <person name="Venter E."/>
            <person name="Venter J.C."/>
            <person name="Vicario S."/>
            <person name="Vieira F.G."/>
            <person name="Vilella A.J."/>
            <person name="Villasante A."/>
            <person name="Walenz B."/>
            <person name="Wang J."/>
            <person name="Wasserman M."/>
            <person name="Watts T."/>
            <person name="Wilson D."/>
            <person name="Wilson R.K."/>
            <person name="Wing R.A."/>
            <person name="Wolfner M.F."/>
            <person name="Wong A."/>
            <person name="Wong G.K."/>
            <person name="Wu C.I."/>
            <person name="Wu G."/>
            <person name="Yamamoto D."/>
            <person name="Yang H.P."/>
            <person name="Yang S.P."/>
            <person name="Yorke J.A."/>
            <person name="Yoshida K."/>
            <person name="Zdobnov E."/>
            <person name="Zhang P."/>
            <person name="Zhang Y."/>
            <person name="Zimin A.V."/>
            <person name="Baldwin J."/>
            <person name="Abdouelleil A."/>
            <person name="Abdulkadir J."/>
            <person name="Abebe A."/>
            <person name="Abera B."/>
            <person name="Abreu J."/>
            <person name="Acer S.C."/>
            <person name="Aftuck L."/>
            <person name="Alexander A."/>
            <person name="An P."/>
            <person name="Anderson E."/>
            <person name="Anderson S."/>
            <person name="Arachi H."/>
            <person name="Azer M."/>
            <person name="Bachantsang P."/>
            <person name="Barry A."/>
            <person name="Bayul T."/>
            <person name="Berlin A."/>
            <person name="Bessette D."/>
            <person name="Bloom T."/>
            <person name="Blye J."/>
            <person name="Boguslavskiy L."/>
            <person name="Bonnet C."/>
            <person name="Boukhgalter B."/>
            <person name="Bourzgui I."/>
            <person name="Brown A."/>
            <person name="Cahill P."/>
            <person name="Channer S."/>
            <person name="Cheshatsang Y."/>
            <person name="Chuda L."/>
            <person name="Citroen M."/>
            <person name="Collymore A."/>
            <person name="Cooke P."/>
            <person name="Costello M."/>
            <person name="D'Aco K."/>
            <person name="Daza R."/>
            <person name="De Haan G."/>
            <person name="DeGray S."/>
            <person name="DeMaso C."/>
            <person name="Dhargay N."/>
            <person name="Dooley K."/>
            <person name="Dooley E."/>
            <person name="Doricent M."/>
            <person name="Dorje P."/>
            <person name="Dorjee K."/>
            <person name="Dupes A."/>
            <person name="Elong R."/>
            <person name="Falk J."/>
            <person name="Farina A."/>
            <person name="Faro S."/>
            <person name="Ferguson D."/>
            <person name="Fisher S."/>
            <person name="Foley C.D."/>
            <person name="Franke A."/>
            <person name="Friedrich D."/>
            <person name="Gadbois L."/>
            <person name="Gearin G."/>
            <person name="Gearin C.R."/>
            <person name="Giannoukos G."/>
            <person name="Goode T."/>
            <person name="Graham J."/>
            <person name="Grandbois E."/>
            <person name="Grewal S."/>
            <person name="Gyaltsen K."/>
            <person name="Hafez N."/>
            <person name="Hagos B."/>
            <person name="Hall J."/>
            <person name="Henson C."/>
            <person name="Hollinger A."/>
            <person name="Honan T."/>
            <person name="Huard M.D."/>
            <person name="Hughes L."/>
            <person name="Hurhula B."/>
            <person name="Husby M.E."/>
            <person name="Kamat A."/>
            <person name="Kanga B."/>
            <person name="Kashin S."/>
            <person name="Khazanovich D."/>
            <person name="Kisner P."/>
            <person name="Lance K."/>
            <person name="Lara M."/>
            <person name="Lee W."/>
            <person name="Lennon N."/>
            <person name="Letendre F."/>
            <person name="LeVine R."/>
            <person name="Lipovsky A."/>
            <person name="Liu X."/>
            <person name="Liu J."/>
            <person name="Liu S."/>
            <person name="Lokyitsang T."/>
            <person name="Lokyitsang Y."/>
            <person name="Lubonja R."/>
            <person name="Lui A."/>
            <person name="MacDonald P."/>
            <person name="Magnisalis V."/>
            <person name="Maru K."/>
            <person name="Matthews C."/>
            <person name="McCusker W."/>
            <person name="McDonough S."/>
            <person name="Mehta T."/>
            <person name="Meldrim J."/>
            <person name="Meneus L."/>
            <person name="Mihai O."/>
            <person name="Mihalev A."/>
            <person name="Mihova T."/>
            <person name="Mittelman R."/>
            <person name="Mlenga V."/>
            <person name="Montmayeur A."/>
            <person name="Mulrain L."/>
            <person name="Navidi A."/>
            <person name="Naylor J."/>
            <person name="Negash T."/>
            <person name="Nguyen T."/>
            <person name="Nguyen N."/>
            <person name="Nicol R."/>
            <person name="Norbu C."/>
            <person name="Norbu N."/>
            <person name="Novod N."/>
            <person name="O'Neill B."/>
            <person name="Osman S."/>
            <person name="Markiewicz E."/>
            <person name="Oyono O.L."/>
            <person name="Patti C."/>
            <person name="Phunkhang P."/>
            <person name="Pierre F."/>
            <person name="Priest M."/>
            <person name="Raghuraman S."/>
            <person name="Rege F."/>
            <person name="Reyes R."/>
            <person name="Rise C."/>
            <person name="Rogov P."/>
            <person name="Ross K."/>
            <person name="Ryan E."/>
            <person name="Settipalli S."/>
            <person name="Shea T."/>
            <person name="Sherpa N."/>
            <person name="Shi L."/>
            <person name="Shih D."/>
            <person name="Sparrow T."/>
            <person name="Spaulding J."/>
            <person name="Stalker J."/>
            <person name="Stange-Thomann N."/>
            <person name="Stavropoulos S."/>
            <person name="Stone C."/>
            <person name="Strader C."/>
            <person name="Tesfaye S."/>
            <person name="Thomson T."/>
            <person name="Thoulutsang Y."/>
            <person name="Thoulutsang D."/>
            <person name="Topham K."/>
            <person name="Topping I."/>
            <person name="Tsamla T."/>
            <person name="Vassiliev H."/>
            <person name="Vo A."/>
            <person name="Wangchuk T."/>
            <person name="Wangdi T."/>
            <person name="Weiand M."/>
            <person name="Wilkinson J."/>
            <person name="Wilson A."/>
            <person name="Yadav S."/>
            <person name="Young G."/>
            <person name="Yu Q."/>
            <person name="Zembek L."/>
            <person name="Zhong D."/>
            <person name="Zimmer A."/>
            <person name="Zwirko Z."/>
            <person name="Jaffe D.B."/>
            <person name="Alvarez P."/>
            <person name="Brockman W."/>
            <person name="Butler J."/>
            <person name="Chin C."/>
            <person name="Gnerre S."/>
            <person name="Grabherr M."/>
            <person name="Kleber M."/>
            <person name="Mauceli E."/>
            <person name="MacCallum I."/>
        </authorList>
    </citation>
    <scope>NUCLEOTIDE SEQUENCE [LARGE SCALE GENOMIC DNA]</scope>
    <source>
        <strain evidence="3">Tucson 14024-0371.13</strain>
    </source>
</reference>
<gene>
    <name evidence="2" type="primary">Dana\GF16015</name>
    <name evidence="2" type="synonym">dana_GLEANR_17111</name>
    <name evidence="2" type="ORF">GF16015</name>
</gene>
<feature type="compositionally biased region" description="Gly residues" evidence="1">
    <location>
        <begin position="317"/>
        <end position="341"/>
    </location>
</feature>
<dbReference type="STRING" id="7217.B3N175"/>
<name>B3N175_DROAN</name>
<feature type="compositionally biased region" description="Pro residues" evidence="1">
    <location>
        <begin position="54"/>
        <end position="66"/>
    </location>
</feature>
<dbReference type="InParanoid" id="B3N175"/>
<feature type="region of interest" description="Disordered" evidence="1">
    <location>
        <begin position="30"/>
        <end position="70"/>
    </location>
</feature>
<dbReference type="Proteomes" id="UP000007801">
    <property type="component" value="Unassembled WGS sequence"/>
</dbReference>
<feature type="region of interest" description="Disordered" evidence="1">
    <location>
        <begin position="95"/>
        <end position="124"/>
    </location>
</feature>
<feature type="compositionally biased region" description="Pro residues" evidence="1">
    <location>
        <begin position="101"/>
        <end position="112"/>
    </location>
</feature>
<protein>
    <submittedName>
        <fullName evidence="2">Uncharacterized protein</fullName>
    </submittedName>
</protein>
<evidence type="ECO:0000313" key="3">
    <source>
        <dbReference type="Proteomes" id="UP000007801"/>
    </source>
</evidence>
<organism evidence="2 3">
    <name type="scientific">Drosophila ananassae</name>
    <name type="common">Fruit fly</name>
    <dbReference type="NCBI Taxonomy" id="7217"/>
    <lineage>
        <taxon>Eukaryota</taxon>
        <taxon>Metazoa</taxon>
        <taxon>Ecdysozoa</taxon>
        <taxon>Arthropoda</taxon>
        <taxon>Hexapoda</taxon>
        <taxon>Insecta</taxon>
        <taxon>Pterygota</taxon>
        <taxon>Neoptera</taxon>
        <taxon>Endopterygota</taxon>
        <taxon>Diptera</taxon>
        <taxon>Brachycera</taxon>
        <taxon>Muscomorpha</taxon>
        <taxon>Ephydroidea</taxon>
        <taxon>Drosophilidae</taxon>
        <taxon>Drosophila</taxon>
        <taxon>Sophophora</taxon>
    </lineage>
</organism>
<feature type="compositionally biased region" description="Pro residues" evidence="1">
    <location>
        <begin position="285"/>
        <end position="309"/>
    </location>
</feature>
<feature type="compositionally biased region" description="Pro residues" evidence="1">
    <location>
        <begin position="220"/>
        <end position="241"/>
    </location>
</feature>
<keyword evidence="3" id="KW-1185">Reference proteome</keyword>
<dbReference type="PRINTS" id="PR01217">
    <property type="entry name" value="PRICHEXTENSN"/>
</dbReference>
<feature type="compositionally biased region" description="Low complexity" evidence="1">
    <location>
        <begin position="362"/>
        <end position="380"/>
    </location>
</feature>
<dbReference type="OrthoDB" id="7873003at2759"/>
<sequence>MVEEPGTIIELVNLYVAPPPPIFLQPSQLFFMRQPPPPPRGSGGRGGKRQRRLPSPPPPPLPPPPNFLENFINPLENDIYPRVIVQPANQPWVIPKNLNEEPPPPEPRPPKLSPRKTPVMPKLQPVKFSTPAGTSMGGVPVGPPPANASPSAAQLWQTLKLFGPNVTISKLAGPGGNRFLAVMRQPNGQQRQMVFTAEQLNAFRNMVCLQPGPGQSRPNPTRPRPNPPPPPPAQRPAPNPIPMTTGTRVESVPGQRAPLLQMQQSRGPPTQPPAYAYRYSEPPLAMAPPPPPAPAPAPASLPLPNPKPFPFNSNQGQGPGGQGGPGGSGGQRGGHGGGGSGPRKRARTCTGAGARLERERALNAALEAQAAQDPQTTAQAYRNSLLAPRTRDIKKHDPPQ</sequence>
<dbReference type="EMBL" id="CH902650">
    <property type="protein sequence ID" value="EDV30110.2"/>
    <property type="molecule type" value="Genomic_DNA"/>
</dbReference>
<proteinExistence type="predicted"/>
<evidence type="ECO:0000313" key="2">
    <source>
        <dbReference type="EMBL" id="EDV30110.2"/>
    </source>
</evidence>
<dbReference type="AlphaFoldDB" id="B3N175"/>
<feature type="compositionally biased region" description="Basic and acidic residues" evidence="1">
    <location>
        <begin position="389"/>
        <end position="400"/>
    </location>
</feature>